<keyword evidence="1" id="KW-0812">Transmembrane</keyword>
<dbReference type="Proteomes" id="UP000315295">
    <property type="component" value="Unassembled WGS sequence"/>
</dbReference>
<reference evidence="2 3" key="1">
    <citation type="journal article" date="2019" name="G3 (Bethesda)">
        <title>Sequencing of a Wild Apple (Malus baccata) Genome Unravels the Differences Between Cultivated and Wild Apple Species Regarding Disease Resistance and Cold Tolerance.</title>
        <authorList>
            <person name="Chen X."/>
        </authorList>
    </citation>
    <scope>NUCLEOTIDE SEQUENCE [LARGE SCALE GENOMIC DNA]</scope>
    <source>
        <strain evidence="3">cv. Shandingzi</strain>
        <tissue evidence="2">Leaves</tissue>
    </source>
</reference>
<proteinExistence type="predicted"/>
<dbReference type="AlphaFoldDB" id="A0A540KUM0"/>
<feature type="transmembrane region" description="Helical" evidence="1">
    <location>
        <begin position="145"/>
        <end position="166"/>
    </location>
</feature>
<keyword evidence="1" id="KW-0472">Membrane</keyword>
<feature type="transmembrane region" description="Helical" evidence="1">
    <location>
        <begin position="173"/>
        <end position="189"/>
    </location>
</feature>
<name>A0A540KUM0_MALBA</name>
<keyword evidence="3" id="KW-1185">Reference proteome</keyword>
<protein>
    <submittedName>
        <fullName evidence="2">Uncharacterized protein</fullName>
    </submittedName>
</protein>
<keyword evidence="1" id="KW-1133">Transmembrane helix</keyword>
<evidence type="ECO:0000313" key="3">
    <source>
        <dbReference type="Proteomes" id="UP000315295"/>
    </source>
</evidence>
<evidence type="ECO:0000256" key="1">
    <source>
        <dbReference type="SAM" id="Phobius"/>
    </source>
</evidence>
<organism evidence="2 3">
    <name type="scientific">Malus baccata</name>
    <name type="common">Siberian crab apple</name>
    <name type="synonym">Pyrus baccata</name>
    <dbReference type="NCBI Taxonomy" id="106549"/>
    <lineage>
        <taxon>Eukaryota</taxon>
        <taxon>Viridiplantae</taxon>
        <taxon>Streptophyta</taxon>
        <taxon>Embryophyta</taxon>
        <taxon>Tracheophyta</taxon>
        <taxon>Spermatophyta</taxon>
        <taxon>Magnoliopsida</taxon>
        <taxon>eudicotyledons</taxon>
        <taxon>Gunneridae</taxon>
        <taxon>Pentapetalae</taxon>
        <taxon>rosids</taxon>
        <taxon>fabids</taxon>
        <taxon>Rosales</taxon>
        <taxon>Rosaceae</taxon>
        <taxon>Amygdaloideae</taxon>
        <taxon>Maleae</taxon>
        <taxon>Malus</taxon>
    </lineage>
</organism>
<evidence type="ECO:0000313" key="2">
    <source>
        <dbReference type="EMBL" id="TQD77935.1"/>
    </source>
</evidence>
<gene>
    <name evidence="2" type="ORF">C1H46_036468</name>
</gene>
<dbReference type="EMBL" id="VIEB01000933">
    <property type="protein sequence ID" value="TQD77935.1"/>
    <property type="molecule type" value="Genomic_DNA"/>
</dbReference>
<sequence>MEMEGLQWRLGVFGCSYVRRDGLGVGVEDHRLDMVVMDERQRRWGGFEEGRGKGERGKKSKTVRHYVIHPLSQRVGDTNHFIIFISAMASLATIPPNIRGNEPPPEINPKTLAASFTTLLALGGLLFVIGTSEPDTFVSDKTHKTLLYIVGFSLGAIFYGLIFLSARLKYPRYIWAALSVAWVTFWFGVNQDVHPKKDFVKMMLIINSILAAYSF</sequence>
<feature type="transmembrane region" description="Helical" evidence="1">
    <location>
        <begin position="111"/>
        <end position="130"/>
    </location>
</feature>
<comment type="caution">
    <text evidence="2">The sequence shown here is derived from an EMBL/GenBank/DDBJ whole genome shotgun (WGS) entry which is preliminary data.</text>
</comment>
<accession>A0A540KUM0</accession>